<accession>A0AAD6QDB1</accession>
<evidence type="ECO:0000313" key="2">
    <source>
        <dbReference type="Proteomes" id="UP001164929"/>
    </source>
</evidence>
<dbReference type="AlphaFoldDB" id="A0AAD6QDB1"/>
<dbReference type="Proteomes" id="UP001164929">
    <property type="component" value="Chromosome 8"/>
</dbReference>
<organism evidence="1 2">
    <name type="scientific">Populus alba x Populus x berolinensis</name>
    <dbReference type="NCBI Taxonomy" id="444605"/>
    <lineage>
        <taxon>Eukaryota</taxon>
        <taxon>Viridiplantae</taxon>
        <taxon>Streptophyta</taxon>
        <taxon>Embryophyta</taxon>
        <taxon>Tracheophyta</taxon>
        <taxon>Spermatophyta</taxon>
        <taxon>Magnoliopsida</taxon>
        <taxon>eudicotyledons</taxon>
        <taxon>Gunneridae</taxon>
        <taxon>Pentapetalae</taxon>
        <taxon>rosids</taxon>
        <taxon>fabids</taxon>
        <taxon>Malpighiales</taxon>
        <taxon>Salicaceae</taxon>
        <taxon>Saliceae</taxon>
        <taxon>Populus</taxon>
    </lineage>
</organism>
<keyword evidence="2" id="KW-1185">Reference proteome</keyword>
<gene>
    <name evidence="1" type="ORF">NC653_021023</name>
</gene>
<sequence length="62" mass="7203">MGTTETNLEKMGLEMLHSCKQVWLRNIGFGILVMKWRRSVMFPAEIWPVACETFLCSCVCLY</sequence>
<comment type="caution">
    <text evidence="1">The sequence shown here is derived from an EMBL/GenBank/DDBJ whole genome shotgun (WGS) entry which is preliminary data.</text>
</comment>
<evidence type="ECO:0000313" key="1">
    <source>
        <dbReference type="EMBL" id="KAJ6987954.1"/>
    </source>
</evidence>
<reference evidence="1" key="1">
    <citation type="journal article" date="2023" name="Mol. Ecol. Resour.">
        <title>Chromosome-level genome assembly of a triploid poplar Populus alba 'Berolinensis'.</title>
        <authorList>
            <person name="Chen S."/>
            <person name="Yu Y."/>
            <person name="Wang X."/>
            <person name="Wang S."/>
            <person name="Zhang T."/>
            <person name="Zhou Y."/>
            <person name="He R."/>
            <person name="Meng N."/>
            <person name="Wang Y."/>
            <person name="Liu W."/>
            <person name="Liu Z."/>
            <person name="Liu J."/>
            <person name="Guo Q."/>
            <person name="Huang H."/>
            <person name="Sederoff R.R."/>
            <person name="Wang G."/>
            <person name="Qu G."/>
            <person name="Chen S."/>
        </authorList>
    </citation>
    <scope>NUCLEOTIDE SEQUENCE</scope>
    <source>
        <strain evidence="1">SC-2020</strain>
    </source>
</reference>
<dbReference type="EMBL" id="JAQIZT010000008">
    <property type="protein sequence ID" value="KAJ6987954.1"/>
    <property type="molecule type" value="Genomic_DNA"/>
</dbReference>
<proteinExistence type="predicted"/>
<protein>
    <submittedName>
        <fullName evidence="1">Uncharacterized protein</fullName>
    </submittedName>
</protein>
<name>A0AAD6QDB1_9ROSI</name>